<dbReference type="NCBIfam" id="TIGR00099">
    <property type="entry name" value="Cof-subfamily"/>
    <property type="match status" value="1"/>
</dbReference>
<dbReference type="Gene3D" id="3.40.50.1000">
    <property type="entry name" value="HAD superfamily/HAD-like"/>
    <property type="match status" value="1"/>
</dbReference>
<evidence type="ECO:0000313" key="1">
    <source>
        <dbReference type="EMBL" id="MCU6795470.1"/>
    </source>
</evidence>
<dbReference type="InterPro" id="IPR036412">
    <property type="entry name" value="HAD-like_sf"/>
</dbReference>
<comment type="caution">
    <text evidence="1">The sequence shown here is derived from an EMBL/GenBank/DDBJ whole genome shotgun (WGS) entry which is preliminary data.</text>
</comment>
<dbReference type="PROSITE" id="PS01229">
    <property type="entry name" value="COF_2"/>
    <property type="match status" value="1"/>
</dbReference>
<keyword evidence="2" id="KW-1185">Reference proteome</keyword>
<evidence type="ECO:0000313" key="2">
    <source>
        <dbReference type="Proteomes" id="UP001652445"/>
    </source>
</evidence>
<dbReference type="RefSeq" id="WP_262686400.1">
    <property type="nucleotide sequence ID" value="NZ_JAOQIO010000094.1"/>
</dbReference>
<dbReference type="GO" id="GO:0016787">
    <property type="term" value="F:hydrolase activity"/>
    <property type="evidence" value="ECO:0007669"/>
    <property type="project" value="UniProtKB-KW"/>
</dbReference>
<dbReference type="InterPro" id="IPR023214">
    <property type="entry name" value="HAD_sf"/>
</dbReference>
<dbReference type="NCBIfam" id="TIGR01484">
    <property type="entry name" value="HAD-SF-IIB"/>
    <property type="match status" value="1"/>
</dbReference>
<keyword evidence="1" id="KW-0378">Hydrolase</keyword>
<gene>
    <name evidence="1" type="ORF">OB236_25485</name>
</gene>
<name>A0ABT2ULE6_9BACL</name>
<reference evidence="1 2" key="1">
    <citation type="submission" date="2022-09" db="EMBL/GenBank/DDBJ databases">
        <authorList>
            <person name="Han X.L."/>
            <person name="Wang Q."/>
            <person name="Lu T."/>
        </authorList>
    </citation>
    <scope>NUCLEOTIDE SEQUENCE [LARGE SCALE GENOMIC DNA]</scope>
    <source>
        <strain evidence="1 2">WQ 127069</strain>
    </source>
</reference>
<proteinExistence type="predicted"/>
<dbReference type="PANTHER" id="PTHR10000:SF25">
    <property type="entry name" value="PHOSPHATASE YKRA-RELATED"/>
    <property type="match status" value="1"/>
</dbReference>
<dbReference type="SUPFAM" id="SSF56784">
    <property type="entry name" value="HAD-like"/>
    <property type="match status" value="1"/>
</dbReference>
<dbReference type="Pfam" id="PF08282">
    <property type="entry name" value="Hydrolase_3"/>
    <property type="match status" value="1"/>
</dbReference>
<dbReference type="EMBL" id="JAOQIO010000094">
    <property type="protein sequence ID" value="MCU6795470.1"/>
    <property type="molecule type" value="Genomic_DNA"/>
</dbReference>
<dbReference type="SFLD" id="SFLDG01140">
    <property type="entry name" value="C2.B:_Phosphomannomutase_and_P"/>
    <property type="match status" value="1"/>
</dbReference>
<sequence length="258" mass="29418">MIKLVAFDVDGTLRDRDYLPESTRLALQRLQEQGIILTLCTGRSEYEMASLREELGIDWAITCNGTHIGYRGETVFGSAFAKDTVREWLEQADRLNQTLLLYGSEKMFTNRQDAPYFLQAQQEIGFMNPILLEFNQDVPDIYQCIVFCNEQDESLYVGEESNTYYMHRWRSWALDINPGGMNKAIGLQRLLDHLGISTNEAAAFGDGLNDWEMIEEVGLGIVMGNADDTLKQKTSFVTRSLREDGIAYAVDKWILQLT</sequence>
<dbReference type="PANTHER" id="PTHR10000">
    <property type="entry name" value="PHOSPHOSERINE PHOSPHATASE"/>
    <property type="match status" value="1"/>
</dbReference>
<organism evidence="1 2">
    <name type="scientific">Paenibacillus baimaensis</name>
    <dbReference type="NCBI Taxonomy" id="2982185"/>
    <lineage>
        <taxon>Bacteria</taxon>
        <taxon>Bacillati</taxon>
        <taxon>Bacillota</taxon>
        <taxon>Bacilli</taxon>
        <taxon>Bacillales</taxon>
        <taxon>Paenibacillaceae</taxon>
        <taxon>Paenibacillus</taxon>
    </lineage>
</organism>
<accession>A0ABT2ULE6</accession>
<dbReference type="InterPro" id="IPR000150">
    <property type="entry name" value="Cof"/>
</dbReference>
<dbReference type="SFLD" id="SFLDS00003">
    <property type="entry name" value="Haloacid_Dehalogenase"/>
    <property type="match status" value="1"/>
</dbReference>
<protein>
    <submittedName>
        <fullName evidence="1">Cof-type HAD-IIB family hydrolase</fullName>
    </submittedName>
</protein>
<dbReference type="Proteomes" id="UP001652445">
    <property type="component" value="Unassembled WGS sequence"/>
</dbReference>
<dbReference type="Gene3D" id="3.30.1240.10">
    <property type="match status" value="1"/>
</dbReference>
<dbReference type="InterPro" id="IPR006379">
    <property type="entry name" value="HAD-SF_hydro_IIB"/>
</dbReference>